<proteinExistence type="predicted"/>
<dbReference type="RefSeq" id="WP_021004131.1">
    <property type="nucleotide sequence ID" value="NC_022234.1"/>
</dbReference>
<dbReference type="Proteomes" id="UP000016223">
    <property type="component" value="Chromosome 2"/>
</dbReference>
<accession>T1XMF6</accession>
<dbReference type="AlphaFoldDB" id="T1XMF6"/>
<name>T1XMF6_VARPD</name>
<evidence type="ECO:0000313" key="2">
    <source>
        <dbReference type="Proteomes" id="UP000016223"/>
    </source>
</evidence>
<organism evidence="1 2">
    <name type="scientific">Variovorax paradoxus B4</name>
    <dbReference type="NCBI Taxonomy" id="1246301"/>
    <lineage>
        <taxon>Bacteria</taxon>
        <taxon>Pseudomonadati</taxon>
        <taxon>Pseudomonadota</taxon>
        <taxon>Betaproteobacteria</taxon>
        <taxon>Burkholderiales</taxon>
        <taxon>Comamonadaceae</taxon>
        <taxon>Variovorax</taxon>
    </lineage>
</organism>
<dbReference type="KEGG" id="vpd:VAPA_2c07480"/>
<sequence length="174" mass="19811">MKVDINKFSEISIQAKIAFMEWLGRKAILHLKGASREAALAGLGLIEKWRRDQVVSGEELSLALMNEKDEGIYAYADSQNIVENDAVEVVGGVVSYVAWRVYKYTNKPMPQEYEQAGDDFLQWVLDQFEKLNSLDQIRISNVLNYLYDHYKSPADTLGEVVEISEMDRVANSQN</sequence>
<dbReference type="InterPro" id="IPR025674">
    <property type="entry name" value="Imm6"/>
</dbReference>
<dbReference type="HOGENOM" id="CLU_1539371_0_0_4"/>
<gene>
    <name evidence="1" type="ORF">VAPA_2c07480</name>
</gene>
<dbReference type="EMBL" id="CP003912">
    <property type="protein sequence ID" value="AGU53305.1"/>
    <property type="molecule type" value="Genomic_DNA"/>
</dbReference>
<evidence type="ECO:0000313" key="1">
    <source>
        <dbReference type="EMBL" id="AGU53305.1"/>
    </source>
</evidence>
<reference evidence="1 2" key="1">
    <citation type="submission" date="2012-10" db="EMBL/GenBank/DDBJ databases">
        <title>Genome sequence of Variovorax paradoxus B4.</title>
        <authorList>
            <person name="Schuldes J."/>
            <person name="Brandt U."/>
            <person name="Hiessl S."/>
            <person name="Wuebbeler J.H."/>
            <person name="Thuermer A."/>
            <person name="Steinbuechel A."/>
            <person name="Daniel R."/>
        </authorList>
    </citation>
    <scope>NUCLEOTIDE SEQUENCE [LARGE SCALE GENOMIC DNA]</scope>
    <source>
        <strain evidence="1 2">B4</strain>
    </source>
</reference>
<dbReference type="Pfam" id="PF14434">
    <property type="entry name" value="Imm6"/>
    <property type="match status" value="1"/>
</dbReference>
<protein>
    <submittedName>
        <fullName evidence="1">Uncharacterized protein</fullName>
    </submittedName>
</protein>